<accession>A0A1I1VTC2</accession>
<protein>
    <submittedName>
        <fullName evidence="3">Glycosyltransferase involved in cell wall bisynthesis</fullName>
    </submittedName>
</protein>
<organism evidence="3 4">
    <name type="scientific">Lentibacillus persicus</name>
    <dbReference type="NCBI Taxonomy" id="640948"/>
    <lineage>
        <taxon>Bacteria</taxon>
        <taxon>Bacillati</taxon>
        <taxon>Bacillota</taxon>
        <taxon>Bacilli</taxon>
        <taxon>Bacillales</taxon>
        <taxon>Bacillaceae</taxon>
        <taxon>Lentibacillus</taxon>
    </lineage>
</organism>
<dbReference type="InterPro" id="IPR028098">
    <property type="entry name" value="Glyco_trans_4-like_N"/>
</dbReference>
<dbReference type="EMBL" id="FOMR01000005">
    <property type="protein sequence ID" value="SFD86286.1"/>
    <property type="molecule type" value="Genomic_DNA"/>
</dbReference>
<feature type="domain" description="Glycosyltransferase subfamily 4-like N-terminal" evidence="2">
    <location>
        <begin position="2"/>
        <end position="134"/>
    </location>
</feature>
<sequence>MKICFLAEVESSHAVRWINAMVNRGHDIHLVTMHDTTLHDIDYRVSVHKLKVPAPVGYYANWLEAAILVKKIKPDLLHVHYATGYGTLARLVNYKPALLSVWGSDVYLFPEQSRRNESIIRKNLAFVDRITSTSYAMKTQTEKFVKPASSIDVIPFGIDLNLFKPGEPKTNDSIVIGTIKRLKHVYGIDTLIKATAELIAYLRSNHFDDIAGKIRLMIVGEGPDLKELQQLAEKLQIGHITEFVGAVPNNQVPQYLNQLDVYCAFSRSESFGVAVLEASACEVPVVVSRVGGLPEVVKDEETGFMVEPDNVDDSVNKLARLVMDQEKRRLMGSKGREFVRNDYAWSRNVVQMEKVYFDMIYNKTN</sequence>
<evidence type="ECO:0000313" key="4">
    <source>
        <dbReference type="Proteomes" id="UP000199474"/>
    </source>
</evidence>
<dbReference type="Proteomes" id="UP000199474">
    <property type="component" value="Unassembled WGS sequence"/>
</dbReference>
<dbReference type="STRING" id="640948.SAMN05216238_10510"/>
<evidence type="ECO:0000313" key="3">
    <source>
        <dbReference type="EMBL" id="SFD86286.1"/>
    </source>
</evidence>
<keyword evidence="4" id="KW-1185">Reference proteome</keyword>
<dbReference type="SUPFAM" id="SSF53756">
    <property type="entry name" value="UDP-Glycosyltransferase/glycogen phosphorylase"/>
    <property type="match status" value="1"/>
</dbReference>
<dbReference type="PANTHER" id="PTHR45947">
    <property type="entry name" value="SULFOQUINOVOSYL TRANSFERASE SQD2"/>
    <property type="match status" value="1"/>
</dbReference>
<dbReference type="InterPro" id="IPR050194">
    <property type="entry name" value="Glycosyltransferase_grp1"/>
</dbReference>
<dbReference type="InterPro" id="IPR001296">
    <property type="entry name" value="Glyco_trans_1"/>
</dbReference>
<dbReference type="Pfam" id="PF13477">
    <property type="entry name" value="Glyco_trans_4_2"/>
    <property type="match status" value="1"/>
</dbReference>
<dbReference type="Gene3D" id="3.40.50.2000">
    <property type="entry name" value="Glycogen Phosphorylase B"/>
    <property type="match status" value="2"/>
</dbReference>
<evidence type="ECO:0000259" key="1">
    <source>
        <dbReference type="Pfam" id="PF00534"/>
    </source>
</evidence>
<name>A0A1I1VTC2_9BACI</name>
<feature type="domain" description="Glycosyl transferase family 1" evidence="1">
    <location>
        <begin position="167"/>
        <end position="337"/>
    </location>
</feature>
<reference evidence="4" key="1">
    <citation type="submission" date="2016-10" db="EMBL/GenBank/DDBJ databases">
        <authorList>
            <person name="Varghese N."/>
            <person name="Submissions S."/>
        </authorList>
    </citation>
    <scope>NUCLEOTIDE SEQUENCE [LARGE SCALE GENOMIC DNA]</scope>
    <source>
        <strain evidence="4">DSM 22530</strain>
    </source>
</reference>
<proteinExistence type="predicted"/>
<dbReference type="PANTHER" id="PTHR45947:SF3">
    <property type="entry name" value="SULFOQUINOVOSYL TRANSFERASE SQD2"/>
    <property type="match status" value="1"/>
</dbReference>
<dbReference type="Pfam" id="PF00534">
    <property type="entry name" value="Glycos_transf_1"/>
    <property type="match status" value="1"/>
</dbReference>
<dbReference type="AlphaFoldDB" id="A0A1I1VTC2"/>
<keyword evidence="3" id="KW-0808">Transferase</keyword>
<evidence type="ECO:0000259" key="2">
    <source>
        <dbReference type="Pfam" id="PF13477"/>
    </source>
</evidence>
<dbReference type="GO" id="GO:0016757">
    <property type="term" value="F:glycosyltransferase activity"/>
    <property type="evidence" value="ECO:0007669"/>
    <property type="project" value="InterPro"/>
</dbReference>
<gene>
    <name evidence="3" type="ORF">SAMN05216238_10510</name>
</gene>